<sequence>MRCKCSLLGLFVLTAHCTAMYRSKIVCCVAQAQAQVVQAQAQAQAAQAQAQAQALSQAHAQAQATNQRAALQHAVASQAAMMQARQAQQAGVGSQQVMYHSNQQQSFQPAQAQAFQWVLTKGFHHVANGLQLTGAAQQMFAQMQPRLQNQVLQGLKLGGRQLLHTPGSGVRDMSGSAADDTFWSPMSATLASKCNQVIMRYIQEQRNRPHDNDISFWMNLVHNFFEPGALKRWCLSSYSTSPVGRHAQGLFPMEFWFCNLCGVQPGRGFESSTDVLPRLFKIKYDSGLLDELLYLDLAQEKYVLPSGKMVLEYADAVHESIFQELRVVRYGRLRVTFSPSFKIQAWEFCTKNHEEVVPCKNLLEQAQQLASLVIEAEQENFDKSMENLTKHCNDFTSTARQLAVKLDAPMVNDLGFSKRYVRCLQISEVVNSMKDLISFERKTGLGPIESLAGFPSARKLQQEGLLSNLPAQPSLTQMINHLTQGSPHPSQVSYVHQSGHLPHVQPNMQQTPSGQQSAPSVQGNLLNQLQPPALPQVHREPSMAKLAQFSNLRGQMEARNYGMVQPGQAFNSNQMQPPASPHLARNTSANQLQLQLDAQAISQLQGHASPGVVSGNTLSASPPLSGNQMHLQRNHVQVLSQLQGQTGLSQISPPMQSGGQLSPNFNQLSQQAFHQTHAKQSVSQPSAQVHLQSHSLNQAGTGGQQSLPGTPQSEMSDLRSNT</sequence>
<keyword evidence="1" id="KW-0175">Coiled coil</keyword>
<feature type="chain" id="PRO_5045983996" description="Transcriptional corepressor SEUSS" evidence="3">
    <location>
        <begin position="20"/>
        <end position="722"/>
    </location>
</feature>
<dbReference type="InterPro" id="IPR029005">
    <property type="entry name" value="LIM-bd/SEUSS"/>
</dbReference>
<accession>A0ABP0UI04</accession>
<keyword evidence="5" id="KW-1185">Reference proteome</keyword>
<keyword evidence="3" id="KW-0732">Signal</keyword>
<dbReference type="PANTHER" id="PTHR10378">
    <property type="entry name" value="LIM DOMAIN-BINDING PROTEIN"/>
    <property type="match status" value="1"/>
</dbReference>
<evidence type="ECO:0000313" key="5">
    <source>
        <dbReference type="Proteomes" id="UP001497512"/>
    </source>
</evidence>
<proteinExistence type="predicted"/>
<evidence type="ECO:0000313" key="4">
    <source>
        <dbReference type="EMBL" id="CAK9222360.1"/>
    </source>
</evidence>
<dbReference type="Pfam" id="PF01803">
    <property type="entry name" value="LIM_bind"/>
    <property type="match status" value="1"/>
</dbReference>
<feature type="region of interest" description="Disordered" evidence="2">
    <location>
        <begin position="501"/>
        <end position="521"/>
    </location>
</feature>
<reference evidence="4" key="1">
    <citation type="submission" date="2024-02" db="EMBL/GenBank/DDBJ databases">
        <authorList>
            <consortium name="ELIXIR-Norway"/>
            <consortium name="Elixir Norway"/>
        </authorList>
    </citation>
    <scope>NUCLEOTIDE SEQUENCE</scope>
</reference>
<evidence type="ECO:0008006" key="6">
    <source>
        <dbReference type="Google" id="ProtNLM"/>
    </source>
</evidence>
<evidence type="ECO:0000256" key="3">
    <source>
        <dbReference type="SAM" id="SignalP"/>
    </source>
</evidence>
<evidence type="ECO:0000256" key="2">
    <source>
        <dbReference type="SAM" id="MobiDB-lite"/>
    </source>
</evidence>
<evidence type="ECO:0000256" key="1">
    <source>
        <dbReference type="SAM" id="Coils"/>
    </source>
</evidence>
<dbReference type="Proteomes" id="UP001497512">
    <property type="component" value="Chromosome 4"/>
</dbReference>
<feature type="region of interest" description="Disordered" evidence="2">
    <location>
        <begin position="671"/>
        <end position="722"/>
    </location>
</feature>
<feature type="coiled-coil region" evidence="1">
    <location>
        <begin position="29"/>
        <end position="65"/>
    </location>
</feature>
<feature type="compositionally biased region" description="Polar residues" evidence="2">
    <location>
        <begin position="506"/>
        <end position="521"/>
    </location>
</feature>
<organism evidence="4 5">
    <name type="scientific">Sphagnum troendelagicum</name>
    <dbReference type="NCBI Taxonomy" id="128251"/>
    <lineage>
        <taxon>Eukaryota</taxon>
        <taxon>Viridiplantae</taxon>
        <taxon>Streptophyta</taxon>
        <taxon>Embryophyta</taxon>
        <taxon>Bryophyta</taxon>
        <taxon>Sphagnophytina</taxon>
        <taxon>Sphagnopsida</taxon>
        <taxon>Sphagnales</taxon>
        <taxon>Sphagnaceae</taxon>
        <taxon>Sphagnum</taxon>
    </lineage>
</organism>
<gene>
    <name evidence="4" type="ORF">CSSPTR1EN2_LOCUS16026</name>
</gene>
<name>A0ABP0UI04_9BRYO</name>
<feature type="signal peptide" evidence="3">
    <location>
        <begin position="1"/>
        <end position="19"/>
    </location>
</feature>
<protein>
    <recommendedName>
        <fullName evidence="6">Transcriptional corepressor SEUSS</fullName>
    </recommendedName>
</protein>
<dbReference type="EMBL" id="OZ019896">
    <property type="protein sequence ID" value="CAK9222360.1"/>
    <property type="molecule type" value="Genomic_DNA"/>
</dbReference>